<reference evidence="1 2" key="1">
    <citation type="journal article" date="2016" name="Nat. Commun.">
        <title>Thousands of microbial genomes shed light on interconnected biogeochemical processes in an aquifer system.</title>
        <authorList>
            <person name="Anantharaman K."/>
            <person name="Brown C.T."/>
            <person name="Hug L.A."/>
            <person name="Sharon I."/>
            <person name="Castelle C.J."/>
            <person name="Probst A.J."/>
            <person name="Thomas B.C."/>
            <person name="Singh A."/>
            <person name="Wilkins M.J."/>
            <person name="Karaoz U."/>
            <person name="Brodie E.L."/>
            <person name="Williams K.H."/>
            <person name="Hubbard S.S."/>
            <person name="Banfield J.F."/>
        </authorList>
    </citation>
    <scope>NUCLEOTIDE SEQUENCE [LARGE SCALE GENOMIC DNA]</scope>
</reference>
<comment type="caution">
    <text evidence="1">The sequence shown here is derived from an EMBL/GenBank/DDBJ whole genome shotgun (WGS) entry which is preliminary data.</text>
</comment>
<dbReference type="AlphaFoldDB" id="A0A1F7IXV6"/>
<sequence length="64" mass="7332">MKAINLTKTLLKYKTGWVAIDETKMKVIAHAKDFNLISKKINNKQGIFIMPVSDNYFGFITLLI</sequence>
<accession>A0A1F7IXV6</accession>
<protein>
    <recommendedName>
        <fullName evidence="3">DUF5678 domain-containing protein</fullName>
    </recommendedName>
</protein>
<dbReference type="Proteomes" id="UP000177141">
    <property type="component" value="Unassembled WGS sequence"/>
</dbReference>
<proteinExistence type="predicted"/>
<gene>
    <name evidence="1" type="ORF">A3A93_03000</name>
</gene>
<dbReference type="STRING" id="1802061.A3A93_03000"/>
<organism evidence="1 2">
    <name type="scientific">Candidatus Roizmanbacteria bacterium RIFCSPLOWO2_01_FULL_38_12</name>
    <dbReference type="NCBI Taxonomy" id="1802061"/>
    <lineage>
        <taxon>Bacteria</taxon>
        <taxon>Candidatus Roizmaniibacteriota</taxon>
    </lineage>
</organism>
<dbReference type="EMBL" id="MGAL01000021">
    <property type="protein sequence ID" value="OGK48173.1"/>
    <property type="molecule type" value="Genomic_DNA"/>
</dbReference>
<evidence type="ECO:0008006" key="3">
    <source>
        <dbReference type="Google" id="ProtNLM"/>
    </source>
</evidence>
<name>A0A1F7IXV6_9BACT</name>
<evidence type="ECO:0000313" key="1">
    <source>
        <dbReference type="EMBL" id="OGK48173.1"/>
    </source>
</evidence>
<evidence type="ECO:0000313" key="2">
    <source>
        <dbReference type="Proteomes" id="UP000177141"/>
    </source>
</evidence>